<dbReference type="KEGG" id="pspc:Strain318_002917"/>
<sequence>MSGFALRPGTAADAAAVLALNNASVPHVNELSADTLAQIVAMSAHYTVAEDAEGILGFVICIPSGRSYWSDNYNWFGERFDAFLYLDRVAVAARAQRRGIGRALYDDLHARAAERWPRIALEVNLRPPNPGSVAFHAAMGYSGVGLREYNDGDNAVEMFTKELR</sequence>
<proteinExistence type="predicted"/>
<dbReference type="PANTHER" id="PTHR43877">
    <property type="entry name" value="AMINOALKYLPHOSPHONATE N-ACETYLTRANSFERASE-RELATED-RELATED"/>
    <property type="match status" value="1"/>
</dbReference>
<dbReference type="SUPFAM" id="SSF55729">
    <property type="entry name" value="Acyl-CoA N-acyltransferases (Nat)"/>
    <property type="match status" value="1"/>
</dbReference>
<dbReference type="Pfam" id="PF00583">
    <property type="entry name" value="Acetyltransf_1"/>
    <property type="match status" value="1"/>
</dbReference>
<dbReference type="EMBL" id="CP130612">
    <property type="protein sequence ID" value="WKW13595.1"/>
    <property type="molecule type" value="Genomic_DNA"/>
</dbReference>
<dbReference type="Gene3D" id="3.40.630.30">
    <property type="match status" value="1"/>
</dbReference>
<keyword evidence="2 4" id="KW-0012">Acyltransferase</keyword>
<dbReference type="InterPro" id="IPR050832">
    <property type="entry name" value="Bact_Acetyltransf"/>
</dbReference>
<evidence type="ECO:0000256" key="2">
    <source>
        <dbReference type="ARBA" id="ARBA00023315"/>
    </source>
</evidence>
<dbReference type="RefSeq" id="WP_367886433.1">
    <property type="nucleotide sequence ID" value="NZ_CP130612.1"/>
</dbReference>
<accession>A0AA49K2G0</accession>
<dbReference type="InterPro" id="IPR016181">
    <property type="entry name" value="Acyl_CoA_acyltransferase"/>
</dbReference>
<dbReference type="PIRSF" id="PIRSF028520">
    <property type="entry name" value="UCP028520"/>
    <property type="match status" value="1"/>
</dbReference>
<evidence type="ECO:0000313" key="6">
    <source>
        <dbReference type="Proteomes" id="UP001229955"/>
    </source>
</evidence>
<dbReference type="EMBL" id="CP130613">
    <property type="protein sequence ID" value="WKW16501.1"/>
    <property type="molecule type" value="Genomic_DNA"/>
</dbReference>
<evidence type="ECO:0000256" key="1">
    <source>
        <dbReference type="ARBA" id="ARBA00022679"/>
    </source>
</evidence>
<evidence type="ECO:0000313" key="4">
    <source>
        <dbReference type="EMBL" id="WKW13595.1"/>
    </source>
</evidence>
<accession>A0AA49JXA8</accession>
<feature type="domain" description="N-acetyltransferase" evidence="3">
    <location>
        <begin position="4"/>
        <end position="163"/>
    </location>
</feature>
<evidence type="ECO:0000313" key="5">
    <source>
        <dbReference type="EMBL" id="WKW16501.1"/>
    </source>
</evidence>
<dbReference type="InterPro" id="IPR000182">
    <property type="entry name" value="GNAT_dom"/>
</dbReference>
<organism evidence="4">
    <name type="scientific">Pseudogemmatithrix spongiicola</name>
    <dbReference type="NCBI Taxonomy" id="3062599"/>
    <lineage>
        <taxon>Bacteria</taxon>
        <taxon>Pseudomonadati</taxon>
        <taxon>Gemmatimonadota</taxon>
        <taxon>Gemmatimonadia</taxon>
        <taxon>Gemmatimonadales</taxon>
        <taxon>Gemmatimonadaceae</taxon>
        <taxon>Pseudogemmatithrix</taxon>
    </lineage>
</organism>
<dbReference type="PROSITE" id="PS51186">
    <property type="entry name" value="GNAT"/>
    <property type="match status" value="1"/>
</dbReference>
<dbReference type="InterPro" id="IPR016890">
    <property type="entry name" value="UCP028520"/>
</dbReference>
<name>A0AA49JXA8_9BACT</name>
<reference evidence="4" key="1">
    <citation type="submission" date="2023-07" db="EMBL/GenBank/DDBJ databases">
        <authorList>
            <person name="Haufschild T."/>
            <person name="Kallscheuer N."/>
            <person name="Hammer J."/>
            <person name="Kohn T."/>
            <person name="Kabuu M."/>
            <person name="Jogler M."/>
            <person name="Wohfarth N."/>
            <person name="Heuer A."/>
            <person name="Rohde M."/>
            <person name="van Teeseling M.C.F."/>
            <person name="Jogler C."/>
        </authorList>
    </citation>
    <scope>NUCLEOTIDE SEQUENCE</scope>
    <source>
        <strain evidence="4">Strain 138</strain>
        <strain evidence="5">Strain 318</strain>
    </source>
</reference>
<keyword evidence="6" id="KW-1185">Reference proteome</keyword>
<gene>
    <name evidence="4" type="ORF">Strain138_002919</name>
    <name evidence="5" type="ORF">Strain318_002917</name>
</gene>
<dbReference type="EC" id="2.3.1.-" evidence="4"/>
<protein>
    <submittedName>
        <fullName evidence="4">GNAT family N-acetyltransferase</fullName>
        <ecNumber evidence="4">2.3.1.-</ecNumber>
    </submittedName>
</protein>
<dbReference type="Proteomes" id="UP001229955">
    <property type="component" value="Chromosome"/>
</dbReference>
<dbReference type="PANTHER" id="PTHR43877:SF2">
    <property type="entry name" value="AMINOALKYLPHOSPHONATE N-ACETYLTRANSFERASE-RELATED"/>
    <property type="match status" value="1"/>
</dbReference>
<dbReference type="GO" id="GO:0016747">
    <property type="term" value="F:acyltransferase activity, transferring groups other than amino-acyl groups"/>
    <property type="evidence" value="ECO:0007669"/>
    <property type="project" value="InterPro"/>
</dbReference>
<evidence type="ECO:0000259" key="3">
    <source>
        <dbReference type="PROSITE" id="PS51186"/>
    </source>
</evidence>
<keyword evidence="1 4" id="KW-0808">Transferase</keyword>
<dbReference type="AlphaFoldDB" id="A0AA49JXA8"/>
<dbReference type="CDD" id="cd04301">
    <property type="entry name" value="NAT_SF"/>
    <property type="match status" value="1"/>
</dbReference>